<dbReference type="CDD" id="cd00038">
    <property type="entry name" value="CAP_ED"/>
    <property type="match status" value="1"/>
</dbReference>
<evidence type="ECO:0000259" key="1">
    <source>
        <dbReference type="PROSITE" id="PS50042"/>
    </source>
</evidence>
<feature type="domain" description="Cyclic nucleotide-binding" evidence="1">
    <location>
        <begin position="9"/>
        <end position="103"/>
    </location>
</feature>
<dbReference type="InterPro" id="IPR000595">
    <property type="entry name" value="cNMP-bd_dom"/>
</dbReference>
<keyword evidence="3" id="KW-1185">Reference proteome</keyword>
<gene>
    <name evidence="2" type="ORF">AABD74_00295</name>
</gene>
<reference evidence="2 3" key="1">
    <citation type="submission" date="2024-03" db="EMBL/GenBank/DDBJ databases">
        <title>Flavobacterium soyae.</title>
        <authorList>
            <person name="Zheng W."/>
        </authorList>
    </citation>
    <scope>NUCLEOTIDE SEQUENCE [LARGE SCALE GENOMIC DNA]</scope>
    <source>
        <strain evidence="2 3">55</strain>
    </source>
</reference>
<proteinExistence type="predicted"/>
<accession>A0ABZ2UG63</accession>
<name>A0ABZ2UG63_9FLAO</name>
<sequence length="197" mass="23030">MELFNILNAIVPLDEHHWNEISELVEIRHFKRNEYFLKRGDACSVIGFIKKGSFRFVMHNDGNERTFDVSLEDDFVSDYYGILKSGPASFDIIANQKSEVLCLPTADVIKLFDRDMVYQKIGRTIAENEFCQQHERLLSMMYDSPQKRYEDLIKKQSGKIFKLPQHLLANYLGVTKETLSRIRARIVKADSKYNKKN</sequence>
<dbReference type="SUPFAM" id="SSF51206">
    <property type="entry name" value="cAMP-binding domain-like"/>
    <property type="match status" value="1"/>
</dbReference>
<dbReference type="EMBL" id="CP150845">
    <property type="protein sequence ID" value="WYZ19916.1"/>
    <property type="molecule type" value="Genomic_DNA"/>
</dbReference>
<dbReference type="Gene3D" id="2.60.120.10">
    <property type="entry name" value="Jelly Rolls"/>
    <property type="match status" value="1"/>
</dbReference>
<dbReference type="InterPro" id="IPR014710">
    <property type="entry name" value="RmlC-like_jellyroll"/>
</dbReference>
<dbReference type="Pfam" id="PF00027">
    <property type="entry name" value="cNMP_binding"/>
    <property type="match status" value="1"/>
</dbReference>
<organism evidence="2 3">
    <name type="scientific">Flavobacterium soyae</name>
    <dbReference type="NCBI Taxonomy" id="2903098"/>
    <lineage>
        <taxon>Bacteria</taxon>
        <taxon>Pseudomonadati</taxon>
        <taxon>Bacteroidota</taxon>
        <taxon>Flavobacteriia</taxon>
        <taxon>Flavobacteriales</taxon>
        <taxon>Flavobacteriaceae</taxon>
        <taxon>Flavobacterium</taxon>
    </lineage>
</organism>
<evidence type="ECO:0000313" key="3">
    <source>
        <dbReference type="Proteomes" id="UP001623852"/>
    </source>
</evidence>
<dbReference type="InterPro" id="IPR018490">
    <property type="entry name" value="cNMP-bd_dom_sf"/>
</dbReference>
<evidence type="ECO:0000313" key="2">
    <source>
        <dbReference type="EMBL" id="WYZ19916.1"/>
    </source>
</evidence>
<dbReference type="RefSeq" id="WP_406844345.1">
    <property type="nucleotide sequence ID" value="NZ_CP150845.1"/>
</dbReference>
<protein>
    <submittedName>
        <fullName evidence="2">Crp/Fnr family transcriptional regulator</fullName>
    </submittedName>
</protein>
<dbReference type="PROSITE" id="PS50042">
    <property type="entry name" value="CNMP_BINDING_3"/>
    <property type="match status" value="1"/>
</dbReference>
<dbReference type="Proteomes" id="UP001623852">
    <property type="component" value="Chromosome"/>
</dbReference>